<evidence type="ECO:0000313" key="4">
    <source>
        <dbReference type="EMBL" id="CAG8633403.1"/>
    </source>
</evidence>
<dbReference type="PANTHER" id="PTHR45674">
    <property type="entry name" value="DNA LIGASE 1/3 FAMILY MEMBER"/>
    <property type="match status" value="1"/>
</dbReference>
<name>A0A9N9DAY8_9GLOM</name>
<dbReference type="Gene3D" id="2.40.50.140">
    <property type="entry name" value="Nucleic acid-binding proteins"/>
    <property type="match status" value="1"/>
</dbReference>
<dbReference type="Proteomes" id="UP000789572">
    <property type="component" value="Unassembled WGS sequence"/>
</dbReference>
<evidence type="ECO:0000259" key="3">
    <source>
        <dbReference type="Pfam" id="PF04679"/>
    </source>
</evidence>
<dbReference type="PANTHER" id="PTHR45674:SF4">
    <property type="entry name" value="DNA LIGASE 1"/>
    <property type="match status" value="1"/>
</dbReference>
<reference evidence="4" key="1">
    <citation type="submission" date="2021-06" db="EMBL/GenBank/DDBJ databases">
        <authorList>
            <person name="Kallberg Y."/>
            <person name="Tangrot J."/>
            <person name="Rosling A."/>
        </authorList>
    </citation>
    <scope>NUCLEOTIDE SEQUENCE</scope>
    <source>
        <strain evidence="4">IA702</strain>
    </source>
</reference>
<protein>
    <submittedName>
        <fullName evidence="4">6647_t:CDS:1</fullName>
    </submittedName>
</protein>
<dbReference type="GO" id="GO:0006281">
    <property type="term" value="P:DNA repair"/>
    <property type="evidence" value="ECO:0007669"/>
    <property type="project" value="InterPro"/>
</dbReference>
<dbReference type="GO" id="GO:0005739">
    <property type="term" value="C:mitochondrion"/>
    <property type="evidence" value="ECO:0007669"/>
    <property type="project" value="TreeGrafter"/>
</dbReference>
<dbReference type="OrthoDB" id="206088at2759"/>
<keyword evidence="5" id="KW-1185">Reference proteome</keyword>
<dbReference type="InterPro" id="IPR012309">
    <property type="entry name" value="DNA_ligase_ATP-dep_C"/>
</dbReference>
<dbReference type="InterPro" id="IPR050191">
    <property type="entry name" value="ATP-dep_DNA_ligase"/>
</dbReference>
<feature type="domain" description="DNA ligase ATP-dependent C-terminal" evidence="3">
    <location>
        <begin position="14"/>
        <end position="69"/>
    </location>
</feature>
<dbReference type="GO" id="GO:0005634">
    <property type="term" value="C:nucleus"/>
    <property type="evidence" value="ECO:0007669"/>
    <property type="project" value="TreeGrafter"/>
</dbReference>
<sequence length="93" mass="10741">GHVIDGPKRYYNFDEKTKPDVWFEPNVVWEVLAADLSISPVYKAAVGTCDPSKGISLRFPRFIRIREDKKPEDATTSDMVAEMYQRQFKNNES</sequence>
<comment type="caution">
    <text evidence="4">The sequence shown here is derived from an EMBL/GenBank/DDBJ whole genome shotgun (WGS) entry which is preliminary data.</text>
</comment>
<gene>
    <name evidence="4" type="ORF">POCULU_LOCUS9021</name>
</gene>
<evidence type="ECO:0000256" key="2">
    <source>
        <dbReference type="ARBA" id="ARBA00022598"/>
    </source>
</evidence>
<dbReference type="GO" id="GO:0003910">
    <property type="term" value="F:DNA ligase (ATP) activity"/>
    <property type="evidence" value="ECO:0007669"/>
    <property type="project" value="InterPro"/>
</dbReference>
<accession>A0A9N9DAY8</accession>
<organism evidence="4 5">
    <name type="scientific">Paraglomus occultum</name>
    <dbReference type="NCBI Taxonomy" id="144539"/>
    <lineage>
        <taxon>Eukaryota</taxon>
        <taxon>Fungi</taxon>
        <taxon>Fungi incertae sedis</taxon>
        <taxon>Mucoromycota</taxon>
        <taxon>Glomeromycotina</taxon>
        <taxon>Glomeromycetes</taxon>
        <taxon>Paraglomerales</taxon>
        <taxon>Paraglomeraceae</taxon>
        <taxon>Paraglomus</taxon>
    </lineage>
</organism>
<proteinExistence type="inferred from homology"/>
<dbReference type="EMBL" id="CAJVPJ010003022">
    <property type="protein sequence ID" value="CAG8633403.1"/>
    <property type="molecule type" value="Genomic_DNA"/>
</dbReference>
<evidence type="ECO:0000256" key="1">
    <source>
        <dbReference type="ARBA" id="ARBA00007572"/>
    </source>
</evidence>
<feature type="non-terminal residue" evidence="4">
    <location>
        <position position="1"/>
    </location>
</feature>
<evidence type="ECO:0000313" key="5">
    <source>
        <dbReference type="Proteomes" id="UP000789572"/>
    </source>
</evidence>
<dbReference type="Pfam" id="PF04679">
    <property type="entry name" value="DNA_ligase_A_C"/>
    <property type="match status" value="1"/>
</dbReference>
<dbReference type="AlphaFoldDB" id="A0A9N9DAY8"/>
<dbReference type="SUPFAM" id="SSF50249">
    <property type="entry name" value="Nucleic acid-binding proteins"/>
    <property type="match status" value="1"/>
</dbReference>
<comment type="similarity">
    <text evidence="1">Belongs to the ATP-dependent DNA ligase family.</text>
</comment>
<dbReference type="GO" id="GO:1903461">
    <property type="term" value="P:Okazaki fragment processing involved in mitotic DNA replication"/>
    <property type="evidence" value="ECO:0007669"/>
    <property type="project" value="TreeGrafter"/>
</dbReference>
<dbReference type="GO" id="GO:0006310">
    <property type="term" value="P:DNA recombination"/>
    <property type="evidence" value="ECO:0007669"/>
    <property type="project" value="InterPro"/>
</dbReference>
<keyword evidence="2" id="KW-0436">Ligase</keyword>
<dbReference type="InterPro" id="IPR012340">
    <property type="entry name" value="NA-bd_OB-fold"/>
</dbReference>